<comment type="pathway">
    <text evidence="3">Phospholipid metabolism; CDP-diacylglycerol biosynthesis; CDP-diacylglycerol from sn-glycerol 3-phosphate: step 3/3.</text>
</comment>
<sequence>MLRTLHKPLRPLVFSWDQSHSSSPKPTLQNILSQFPTPIDYAIAYGSNIFPQSQSQSHSPTQTDLIISVPNIHDLLHWETMHLAGRFHKPVLVLKEIVEGAVVETVRWPSLVQSLKSILTAGMGKSWRHAMDKMRKARGGR</sequence>
<dbReference type="EMBL" id="KV907496">
    <property type="protein sequence ID" value="OOF98320.1"/>
    <property type="molecule type" value="Genomic_DNA"/>
</dbReference>
<dbReference type="EC" id="2.7.7.41" evidence="6"/>
<evidence type="ECO:0000256" key="12">
    <source>
        <dbReference type="ARBA" id="ARBA00022842"/>
    </source>
</evidence>
<keyword evidence="14" id="KW-0496">Mitochondrion</keyword>
<keyword evidence="12" id="KW-0460">Magnesium</keyword>
<name>A0A1R3RV39_ASPC5</name>
<dbReference type="GO" id="GO:0005743">
    <property type="term" value="C:mitochondrial inner membrane"/>
    <property type="evidence" value="ECO:0007669"/>
    <property type="project" value="UniProtKB-SubCell"/>
</dbReference>
<reference evidence="20" key="1">
    <citation type="journal article" date="2017" name="Genome Biol.">
        <title>Comparative genomics reveals high biological diversity and specific adaptations in the industrially and medically important fungal genus Aspergillus.</title>
        <authorList>
            <person name="de Vries R.P."/>
            <person name="Riley R."/>
            <person name="Wiebenga A."/>
            <person name="Aguilar-Osorio G."/>
            <person name="Amillis S."/>
            <person name="Uchima C.A."/>
            <person name="Anderluh G."/>
            <person name="Asadollahi M."/>
            <person name="Askin M."/>
            <person name="Barry K."/>
            <person name="Battaglia E."/>
            <person name="Bayram O."/>
            <person name="Benocci T."/>
            <person name="Braus-Stromeyer S.A."/>
            <person name="Caldana C."/>
            <person name="Canovas D."/>
            <person name="Cerqueira G.C."/>
            <person name="Chen F."/>
            <person name="Chen W."/>
            <person name="Choi C."/>
            <person name="Clum A."/>
            <person name="Dos Santos R.A."/>
            <person name="Damasio A.R."/>
            <person name="Diallinas G."/>
            <person name="Emri T."/>
            <person name="Fekete E."/>
            <person name="Flipphi M."/>
            <person name="Freyberg S."/>
            <person name="Gallo A."/>
            <person name="Gournas C."/>
            <person name="Habgood R."/>
            <person name="Hainaut M."/>
            <person name="Harispe M.L."/>
            <person name="Henrissat B."/>
            <person name="Hilden K.S."/>
            <person name="Hope R."/>
            <person name="Hossain A."/>
            <person name="Karabika E."/>
            <person name="Karaffa L."/>
            <person name="Karanyi Z."/>
            <person name="Krasevec N."/>
            <person name="Kuo A."/>
            <person name="Kusch H."/>
            <person name="LaButti K."/>
            <person name="Lagendijk E.L."/>
            <person name="Lapidus A."/>
            <person name="Levasseur A."/>
            <person name="Lindquist E."/>
            <person name="Lipzen A."/>
            <person name="Logrieco A.F."/>
            <person name="MacCabe A."/>
            <person name="Maekelae M.R."/>
            <person name="Malavazi I."/>
            <person name="Melin P."/>
            <person name="Meyer V."/>
            <person name="Mielnichuk N."/>
            <person name="Miskei M."/>
            <person name="Molnar A.P."/>
            <person name="Mule G."/>
            <person name="Ngan C.Y."/>
            <person name="Orejas M."/>
            <person name="Orosz E."/>
            <person name="Ouedraogo J.P."/>
            <person name="Overkamp K.M."/>
            <person name="Park H.-S."/>
            <person name="Perrone G."/>
            <person name="Piumi F."/>
            <person name="Punt P.J."/>
            <person name="Ram A.F."/>
            <person name="Ramon A."/>
            <person name="Rauscher S."/>
            <person name="Record E."/>
            <person name="Riano-Pachon D.M."/>
            <person name="Robert V."/>
            <person name="Roehrig J."/>
            <person name="Ruller R."/>
            <person name="Salamov A."/>
            <person name="Salih N.S."/>
            <person name="Samson R.A."/>
            <person name="Sandor E."/>
            <person name="Sanguinetti M."/>
            <person name="Schuetze T."/>
            <person name="Sepcic K."/>
            <person name="Shelest E."/>
            <person name="Sherlock G."/>
            <person name="Sophianopoulou V."/>
            <person name="Squina F.M."/>
            <person name="Sun H."/>
            <person name="Susca A."/>
            <person name="Todd R.B."/>
            <person name="Tsang A."/>
            <person name="Unkles S.E."/>
            <person name="van de Wiele N."/>
            <person name="van Rossen-Uffink D."/>
            <person name="Oliveira J.V."/>
            <person name="Vesth T.C."/>
            <person name="Visser J."/>
            <person name="Yu J.-H."/>
            <person name="Zhou M."/>
            <person name="Andersen M.R."/>
            <person name="Archer D.B."/>
            <person name="Baker S.E."/>
            <person name="Benoit I."/>
            <person name="Brakhage A.A."/>
            <person name="Braus G.H."/>
            <person name="Fischer R."/>
            <person name="Frisvad J.C."/>
            <person name="Goldman G.H."/>
            <person name="Houbraken J."/>
            <person name="Oakley B."/>
            <person name="Pocsi I."/>
            <person name="Scazzocchio C."/>
            <person name="Seiboth B."/>
            <person name="vanKuyk P.A."/>
            <person name="Wortman J."/>
            <person name="Dyer P.S."/>
            <person name="Grigoriev I.V."/>
        </authorList>
    </citation>
    <scope>NUCLEOTIDE SEQUENCE [LARGE SCALE GENOMIC DNA]</scope>
    <source>
        <strain evidence="20">ITEM 5010</strain>
    </source>
</reference>
<keyword evidence="11" id="KW-0999">Mitochondrion inner membrane</keyword>
<dbReference type="PANTHER" id="PTHR13619">
    <property type="entry name" value="PHOSPHATIDATE CYTIDYLYLTRANSFERASE, MITOCHONDRIAL"/>
    <property type="match status" value="1"/>
</dbReference>
<keyword evidence="9" id="KW-0808">Transferase</keyword>
<evidence type="ECO:0000256" key="14">
    <source>
        <dbReference type="ARBA" id="ARBA00023128"/>
    </source>
</evidence>
<organism evidence="19 20">
    <name type="scientific">Aspergillus carbonarius (strain ITEM 5010)</name>
    <dbReference type="NCBI Taxonomy" id="602072"/>
    <lineage>
        <taxon>Eukaryota</taxon>
        <taxon>Fungi</taxon>
        <taxon>Dikarya</taxon>
        <taxon>Ascomycota</taxon>
        <taxon>Pezizomycotina</taxon>
        <taxon>Eurotiomycetes</taxon>
        <taxon>Eurotiomycetidae</taxon>
        <taxon>Eurotiales</taxon>
        <taxon>Aspergillaceae</taxon>
        <taxon>Aspergillus</taxon>
        <taxon>Aspergillus subgen. Circumdati</taxon>
    </lineage>
</organism>
<proteinExistence type="inferred from homology"/>
<evidence type="ECO:0000256" key="1">
    <source>
        <dbReference type="ARBA" id="ARBA00001946"/>
    </source>
</evidence>
<evidence type="ECO:0000313" key="20">
    <source>
        <dbReference type="Proteomes" id="UP000188318"/>
    </source>
</evidence>
<evidence type="ECO:0000256" key="18">
    <source>
        <dbReference type="ARBA" id="ARBA00029893"/>
    </source>
</evidence>
<dbReference type="Pfam" id="PF09139">
    <property type="entry name" value="Tam41_Mmp37"/>
    <property type="match status" value="2"/>
</dbReference>
<comment type="pathway">
    <text evidence="4">Lipid metabolism.</text>
</comment>
<protein>
    <recommendedName>
        <fullName evidence="7">Phosphatidate cytidylyltransferase, mitochondrial</fullName>
        <ecNumber evidence="6">2.7.7.41</ecNumber>
    </recommendedName>
    <alternativeName>
        <fullName evidence="18">CDP-diacylglycerol synthase</fullName>
    </alternativeName>
</protein>
<evidence type="ECO:0000256" key="11">
    <source>
        <dbReference type="ARBA" id="ARBA00022792"/>
    </source>
</evidence>
<evidence type="ECO:0000256" key="3">
    <source>
        <dbReference type="ARBA" id="ARBA00005119"/>
    </source>
</evidence>
<accession>A0A1R3RV39</accession>
<comment type="cofactor">
    <cofactor evidence="1">
        <name>Mg(2+)</name>
        <dbReference type="ChEBI" id="CHEBI:18420"/>
    </cofactor>
</comment>
<comment type="similarity">
    <text evidence="5">Belongs to the TAM41 family.</text>
</comment>
<keyword evidence="8" id="KW-0444">Lipid biosynthesis</keyword>
<evidence type="ECO:0000256" key="7">
    <source>
        <dbReference type="ARBA" id="ARBA00018337"/>
    </source>
</evidence>
<keyword evidence="17" id="KW-1208">Phospholipid metabolism</keyword>
<evidence type="ECO:0000256" key="6">
    <source>
        <dbReference type="ARBA" id="ARBA00012487"/>
    </source>
</evidence>
<evidence type="ECO:0000256" key="8">
    <source>
        <dbReference type="ARBA" id="ARBA00022516"/>
    </source>
</evidence>
<gene>
    <name evidence="19" type="ORF">ASPCADRAFT_205562</name>
</gene>
<evidence type="ECO:0000256" key="4">
    <source>
        <dbReference type="ARBA" id="ARBA00005189"/>
    </source>
</evidence>
<dbReference type="STRING" id="602072.A0A1R3RV39"/>
<dbReference type="VEuPathDB" id="FungiDB:ASPCADRAFT_205562"/>
<dbReference type="Proteomes" id="UP000188318">
    <property type="component" value="Unassembled WGS sequence"/>
</dbReference>
<dbReference type="GO" id="GO:0004605">
    <property type="term" value="F:phosphatidate cytidylyltransferase activity"/>
    <property type="evidence" value="ECO:0007669"/>
    <property type="project" value="UniProtKB-EC"/>
</dbReference>
<evidence type="ECO:0000256" key="17">
    <source>
        <dbReference type="ARBA" id="ARBA00023264"/>
    </source>
</evidence>
<keyword evidence="16" id="KW-0594">Phospholipid biosynthesis</keyword>
<keyword evidence="15" id="KW-0472">Membrane</keyword>
<dbReference type="GO" id="GO:0016024">
    <property type="term" value="P:CDP-diacylglycerol biosynthetic process"/>
    <property type="evidence" value="ECO:0007669"/>
    <property type="project" value="UniProtKB-UniPathway"/>
</dbReference>
<evidence type="ECO:0000256" key="5">
    <source>
        <dbReference type="ARBA" id="ARBA00005458"/>
    </source>
</evidence>
<evidence type="ECO:0000256" key="10">
    <source>
        <dbReference type="ARBA" id="ARBA00022695"/>
    </source>
</evidence>
<keyword evidence="20" id="KW-1185">Reference proteome</keyword>
<dbReference type="PANTHER" id="PTHR13619:SF0">
    <property type="entry name" value="PHOSPHATIDATE CYTIDYLYLTRANSFERASE, MITOCHONDRIAL"/>
    <property type="match status" value="1"/>
</dbReference>
<dbReference type="InterPro" id="IPR015222">
    <property type="entry name" value="Tam41"/>
</dbReference>
<evidence type="ECO:0000256" key="16">
    <source>
        <dbReference type="ARBA" id="ARBA00023209"/>
    </source>
</evidence>
<evidence type="ECO:0000256" key="2">
    <source>
        <dbReference type="ARBA" id="ARBA00004443"/>
    </source>
</evidence>
<dbReference type="OrthoDB" id="2789670at2759"/>
<keyword evidence="13" id="KW-0443">Lipid metabolism</keyword>
<dbReference type="AlphaFoldDB" id="A0A1R3RV39"/>
<comment type="subcellular location">
    <subcellularLocation>
        <location evidence="2">Mitochondrion inner membrane</location>
        <topology evidence="2">Peripheral membrane protein</topology>
        <orientation evidence="2">Matrix side</orientation>
    </subcellularLocation>
</comment>
<evidence type="ECO:0000256" key="15">
    <source>
        <dbReference type="ARBA" id="ARBA00023136"/>
    </source>
</evidence>
<evidence type="ECO:0000256" key="13">
    <source>
        <dbReference type="ARBA" id="ARBA00023098"/>
    </source>
</evidence>
<evidence type="ECO:0000313" key="19">
    <source>
        <dbReference type="EMBL" id="OOF98320.1"/>
    </source>
</evidence>
<dbReference type="UniPathway" id="UPA00557">
    <property type="reaction ID" value="UER00614"/>
</dbReference>
<evidence type="ECO:0000256" key="9">
    <source>
        <dbReference type="ARBA" id="ARBA00022679"/>
    </source>
</evidence>
<keyword evidence="10" id="KW-0548">Nucleotidyltransferase</keyword>
<dbReference type="GO" id="GO:0032049">
    <property type="term" value="P:cardiolipin biosynthetic process"/>
    <property type="evidence" value="ECO:0007669"/>
    <property type="project" value="InterPro"/>
</dbReference>